<feature type="compositionally biased region" description="Basic and acidic residues" evidence="1">
    <location>
        <begin position="446"/>
        <end position="483"/>
    </location>
</feature>
<feature type="region of interest" description="Disordered" evidence="1">
    <location>
        <begin position="337"/>
        <end position="370"/>
    </location>
</feature>
<feature type="compositionally biased region" description="Polar residues" evidence="1">
    <location>
        <begin position="349"/>
        <end position="365"/>
    </location>
</feature>
<dbReference type="Gene3D" id="1.25.40.180">
    <property type="match status" value="1"/>
</dbReference>
<dbReference type="InterPro" id="IPR039762">
    <property type="entry name" value="Nmd2/UPF2"/>
</dbReference>
<dbReference type="PANTHER" id="PTHR12839:SF7">
    <property type="entry name" value="REGULATOR OF NONSENSE TRANSCRIPTS 2"/>
    <property type="match status" value="1"/>
</dbReference>
<dbReference type="PANTHER" id="PTHR12839">
    <property type="entry name" value="NONSENSE-MEDIATED MRNA DECAY PROTEIN 2 UP-FRAMESHIFT SUPPRESSOR 2"/>
    <property type="match status" value="1"/>
</dbReference>
<dbReference type="InterPro" id="IPR016024">
    <property type="entry name" value="ARM-type_fold"/>
</dbReference>
<evidence type="ECO:0000256" key="1">
    <source>
        <dbReference type="SAM" id="MobiDB-lite"/>
    </source>
</evidence>
<dbReference type="AlphaFoldDB" id="A0AAV0YSU5"/>
<organism evidence="3 4">
    <name type="scientific">Vicia faba</name>
    <name type="common">Broad bean</name>
    <name type="synonym">Faba vulgaris</name>
    <dbReference type="NCBI Taxonomy" id="3906"/>
    <lineage>
        <taxon>Eukaryota</taxon>
        <taxon>Viridiplantae</taxon>
        <taxon>Streptophyta</taxon>
        <taxon>Embryophyta</taxon>
        <taxon>Tracheophyta</taxon>
        <taxon>Spermatophyta</taxon>
        <taxon>Magnoliopsida</taxon>
        <taxon>eudicotyledons</taxon>
        <taxon>Gunneridae</taxon>
        <taxon>Pentapetalae</taxon>
        <taxon>rosids</taxon>
        <taxon>fabids</taxon>
        <taxon>Fabales</taxon>
        <taxon>Fabaceae</taxon>
        <taxon>Papilionoideae</taxon>
        <taxon>50 kb inversion clade</taxon>
        <taxon>NPAAA clade</taxon>
        <taxon>Hologalegina</taxon>
        <taxon>IRL clade</taxon>
        <taxon>Fabeae</taxon>
        <taxon>Vicia</taxon>
    </lineage>
</organism>
<dbReference type="InterPro" id="IPR003890">
    <property type="entry name" value="MIF4G-like_typ-3"/>
</dbReference>
<dbReference type="GO" id="GO:0035145">
    <property type="term" value="C:exon-exon junction complex"/>
    <property type="evidence" value="ECO:0007669"/>
    <property type="project" value="TreeGrafter"/>
</dbReference>
<evidence type="ECO:0000259" key="2">
    <source>
        <dbReference type="SMART" id="SM00543"/>
    </source>
</evidence>
<dbReference type="GO" id="GO:0000184">
    <property type="term" value="P:nuclear-transcribed mRNA catabolic process, nonsense-mediated decay"/>
    <property type="evidence" value="ECO:0007669"/>
    <property type="project" value="InterPro"/>
</dbReference>
<dbReference type="FunFam" id="1.25.40.180:FF:000026">
    <property type="entry name" value="Regulator of nonsense transcripts UPF2"/>
    <property type="match status" value="1"/>
</dbReference>
<dbReference type="SMART" id="SM00543">
    <property type="entry name" value="MIF4G"/>
    <property type="match status" value="1"/>
</dbReference>
<dbReference type="SUPFAM" id="SSF48371">
    <property type="entry name" value="ARM repeat"/>
    <property type="match status" value="1"/>
</dbReference>
<evidence type="ECO:0000313" key="4">
    <source>
        <dbReference type="Proteomes" id="UP001157006"/>
    </source>
</evidence>
<gene>
    <name evidence="3" type="ORF">VFH_I371520</name>
</gene>
<evidence type="ECO:0000313" key="3">
    <source>
        <dbReference type="EMBL" id="CAI8588944.1"/>
    </source>
</evidence>
<dbReference type="GO" id="GO:0003723">
    <property type="term" value="F:RNA binding"/>
    <property type="evidence" value="ECO:0007669"/>
    <property type="project" value="InterPro"/>
</dbReference>
<feature type="domain" description="MIF4G" evidence="2">
    <location>
        <begin position="492"/>
        <end position="664"/>
    </location>
</feature>
<name>A0AAV0YSU5_VICFA</name>
<feature type="region of interest" description="Disordered" evidence="1">
    <location>
        <begin position="402"/>
        <end position="483"/>
    </location>
</feature>
<dbReference type="Proteomes" id="UP001157006">
    <property type="component" value="Chromosome 1L"/>
</dbReference>
<feature type="compositionally biased region" description="Polar residues" evidence="1">
    <location>
        <begin position="404"/>
        <end position="414"/>
    </location>
</feature>
<protein>
    <recommendedName>
        <fullName evidence="2">MIF4G domain-containing protein</fullName>
    </recommendedName>
</protein>
<reference evidence="3 4" key="1">
    <citation type="submission" date="2023-01" db="EMBL/GenBank/DDBJ databases">
        <authorList>
            <person name="Kreplak J."/>
        </authorList>
    </citation>
    <scope>NUCLEOTIDE SEQUENCE [LARGE SCALE GENOMIC DNA]</scope>
</reference>
<keyword evidence="4" id="KW-1185">Reference proteome</keyword>
<proteinExistence type="predicted"/>
<dbReference type="Pfam" id="PF02854">
    <property type="entry name" value="MIF4G"/>
    <property type="match status" value="1"/>
</dbReference>
<feature type="compositionally biased region" description="Polar residues" evidence="1">
    <location>
        <begin position="424"/>
        <end position="439"/>
    </location>
</feature>
<dbReference type="GO" id="GO:0005737">
    <property type="term" value="C:cytoplasm"/>
    <property type="evidence" value="ECO:0007669"/>
    <property type="project" value="TreeGrafter"/>
</dbReference>
<sequence length="668" mass="74156">MVPSPTVSEVIIPFQMVPSPTVSEVIIPFQMVPSPTVSEVIIPFQMVPSPTVSEVIIPFQMVPSPTVSEVIIPFQMVPSPTVSEVIIPFQMVPSPTVSEVIIPFQMVPSPMVSEVIIPFPMVPSPTVSEVIIPFPMVPSPTVSEVIIPFQMVPSPTVSEVIIPFQMVPSPTVSEVIIPFQMVPSPTVSEVIIPFQMVPSPTVSEVIIPFQMVPSPTVSEVIIPFQMVPSPTVSEVIIPFQMVPSPTVSEVIIPFQMVPSPTVSEVIIPFQMVPSPTVSEVIIPFPMVPSPTVSEVIIPFQIIISYGSLSDGERGDNSLSDYNFLWFSPRRLAEALDMQPPVMPEDGHTTRLTSGEETVSSASGKDSSVEPIWDDEDTRAFYECFPDLRAFVPAVLLGETEPKVNEQSVKSQDQPTEILPESDKSQLITFESGEGSTESNVLPEGESTERVDDKEEKEKSKDLDIDKEKEKENEKKGENDKEKLRSVEGTNLDALLQRLPGCVSRDLIDQLTVEFCYLNSKSNRKKLVRALFSVPRTSLELLAYYSRMVATLSTCMKDVSSLLLQMLEEEFNFLINKKDQMNIETKIRNIRFVGELCKFKVAPAGLVFSCLKACLDDFSHHNIDVACNLLETCGRFLYRSPETSIRMGNMLEMMLLPFIVQFILHAKLL</sequence>
<dbReference type="EMBL" id="OX451736">
    <property type="protein sequence ID" value="CAI8588944.1"/>
    <property type="molecule type" value="Genomic_DNA"/>
</dbReference>
<accession>A0AAV0YSU5</accession>